<evidence type="ECO:0000313" key="6">
    <source>
        <dbReference type="EMBL" id="SMF20198.1"/>
    </source>
</evidence>
<accession>A0A1X7DRH2</accession>
<evidence type="ECO:0000256" key="4">
    <source>
        <dbReference type="ARBA" id="ARBA00023163"/>
    </source>
</evidence>
<keyword evidence="3 6" id="KW-0238">DNA-binding</keyword>
<dbReference type="GO" id="GO:0003700">
    <property type="term" value="F:DNA-binding transcription factor activity"/>
    <property type="evidence" value="ECO:0007669"/>
    <property type="project" value="InterPro"/>
</dbReference>
<sequence>MNATALRYFLEVARTGSIADASARLHVASSAISRQIAHLEADLGVELFERRPRGMVPSYAGDLLARHAQRVFLEEEAIVTELKRLRGLASGRVRVAATEGFGMSLIPAAICSFRDRHPGIRIELRIVAPAAVTRMVREGEVDIGATFSFAPEPGVRAMGEGRAPVLAVMAKDHPLAGRPILTLAQLAREPIALPEKDTTVRQLFDIACGLAGVVIEPVLISNYIAGLWAFAAEGGGITIASPFTVHASTVGHPVASVPIDSPTLDQRYYQIQTMLGRHLPEAVYAFATHLTGIIKRMDRDGGQEELS</sequence>
<dbReference type="InterPro" id="IPR000847">
    <property type="entry name" value="LysR_HTH_N"/>
</dbReference>
<dbReference type="EMBL" id="FXAK01000001">
    <property type="protein sequence ID" value="SMF20198.1"/>
    <property type="molecule type" value="Genomic_DNA"/>
</dbReference>
<dbReference type="PRINTS" id="PR00039">
    <property type="entry name" value="HTHLYSR"/>
</dbReference>
<dbReference type="Gene3D" id="1.10.10.10">
    <property type="entry name" value="Winged helix-like DNA-binding domain superfamily/Winged helix DNA-binding domain"/>
    <property type="match status" value="1"/>
</dbReference>
<dbReference type="SUPFAM" id="SSF46785">
    <property type="entry name" value="Winged helix' DNA-binding domain"/>
    <property type="match status" value="1"/>
</dbReference>
<evidence type="ECO:0000259" key="5">
    <source>
        <dbReference type="PROSITE" id="PS50931"/>
    </source>
</evidence>
<keyword evidence="2" id="KW-0805">Transcription regulation</keyword>
<dbReference type="PANTHER" id="PTHR30419">
    <property type="entry name" value="HTH-TYPE TRANSCRIPTIONAL REGULATOR YBHD"/>
    <property type="match status" value="1"/>
</dbReference>
<dbReference type="Gene3D" id="3.40.190.290">
    <property type="match status" value="1"/>
</dbReference>
<dbReference type="STRING" id="286727.SAMN02982917_0886"/>
<evidence type="ECO:0000256" key="2">
    <source>
        <dbReference type="ARBA" id="ARBA00023015"/>
    </source>
</evidence>
<dbReference type="GO" id="GO:0005829">
    <property type="term" value="C:cytosol"/>
    <property type="evidence" value="ECO:0007669"/>
    <property type="project" value="TreeGrafter"/>
</dbReference>
<reference evidence="6 7" key="1">
    <citation type="submission" date="2017-04" db="EMBL/GenBank/DDBJ databases">
        <authorList>
            <person name="Afonso C.L."/>
            <person name="Miller P.J."/>
            <person name="Scott M.A."/>
            <person name="Spackman E."/>
            <person name="Goraichik I."/>
            <person name="Dimitrov K.M."/>
            <person name="Suarez D.L."/>
            <person name="Swayne D.E."/>
        </authorList>
    </citation>
    <scope>NUCLEOTIDE SEQUENCE [LARGE SCALE GENOMIC DNA]</scope>
    <source>
        <strain evidence="6 7">A2P</strain>
    </source>
</reference>
<dbReference type="InterPro" id="IPR005119">
    <property type="entry name" value="LysR_subst-bd"/>
</dbReference>
<evidence type="ECO:0000313" key="7">
    <source>
        <dbReference type="Proteomes" id="UP000192936"/>
    </source>
</evidence>
<evidence type="ECO:0000256" key="1">
    <source>
        <dbReference type="ARBA" id="ARBA00009437"/>
    </source>
</evidence>
<keyword evidence="4" id="KW-0804">Transcription</keyword>
<dbReference type="InterPro" id="IPR036388">
    <property type="entry name" value="WH-like_DNA-bd_sf"/>
</dbReference>
<name>A0A1X7DRH2_9PROT</name>
<protein>
    <submittedName>
        <fullName evidence="6">DNA-binding transcriptional regulator, LysR family</fullName>
    </submittedName>
</protein>
<dbReference type="InterPro" id="IPR036390">
    <property type="entry name" value="WH_DNA-bd_sf"/>
</dbReference>
<dbReference type="FunFam" id="1.10.10.10:FF:000001">
    <property type="entry name" value="LysR family transcriptional regulator"/>
    <property type="match status" value="1"/>
</dbReference>
<evidence type="ECO:0000256" key="3">
    <source>
        <dbReference type="ARBA" id="ARBA00023125"/>
    </source>
</evidence>
<dbReference type="SUPFAM" id="SSF53850">
    <property type="entry name" value="Periplasmic binding protein-like II"/>
    <property type="match status" value="1"/>
</dbReference>
<organism evidence="6 7">
    <name type="scientific">Azospirillum oryzae</name>
    <dbReference type="NCBI Taxonomy" id="286727"/>
    <lineage>
        <taxon>Bacteria</taxon>
        <taxon>Pseudomonadati</taxon>
        <taxon>Pseudomonadota</taxon>
        <taxon>Alphaproteobacteria</taxon>
        <taxon>Rhodospirillales</taxon>
        <taxon>Azospirillaceae</taxon>
        <taxon>Azospirillum</taxon>
    </lineage>
</organism>
<dbReference type="Pfam" id="PF03466">
    <property type="entry name" value="LysR_substrate"/>
    <property type="match status" value="1"/>
</dbReference>
<dbReference type="GO" id="GO:0003677">
    <property type="term" value="F:DNA binding"/>
    <property type="evidence" value="ECO:0007669"/>
    <property type="project" value="UniProtKB-KW"/>
</dbReference>
<gene>
    <name evidence="6" type="ORF">SAMN02982917_0886</name>
</gene>
<dbReference type="RefSeq" id="WP_085082634.1">
    <property type="nucleotide sequence ID" value="NZ_FXAK01000001.1"/>
</dbReference>
<dbReference type="Proteomes" id="UP000192936">
    <property type="component" value="Unassembled WGS sequence"/>
</dbReference>
<dbReference type="Pfam" id="PF00126">
    <property type="entry name" value="HTH_1"/>
    <property type="match status" value="1"/>
</dbReference>
<feature type="domain" description="HTH lysR-type" evidence="5">
    <location>
        <begin position="1"/>
        <end position="58"/>
    </location>
</feature>
<dbReference type="AlphaFoldDB" id="A0A1X7DRH2"/>
<dbReference type="OrthoDB" id="5297263at2"/>
<dbReference type="PANTHER" id="PTHR30419:SF8">
    <property type="entry name" value="NITROGEN ASSIMILATION TRANSCRIPTIONAL ACTIVATOR-RELATED"/>
    <property type="match status" value="1"/>
</dbReference>
<dbReference type="InterPro" id="IPR050950">
    <property type="entry name" value="HTH-type_LysR_regulators"/>
</dbReference>
<dbReference type="PROSITE" id="PS50931">
    <property type="entry name" value="HTH_LYSR"/>
    <property type="match status" value="1"/>
</dbReference>
<comment type="similarity">
    <text evidence="1">Belongs to the LysR transcriptional regulatory family.</text>
</comment>
<proteinExistence type="inferred from homology"/>